<protein>
    <recommendedName>
        <fullName evidence="3">Ig-like domain-containing protein</fullName>
    </recommendedName>
</protein>
<reference evidence="1 2" key="1">
    <citation type="journal article" date="2021" name="Microbiol. Resour. Announc.">
        <title>Complete Genome Sequences of Two Rhodococcus sp. Strains with Large and Linear Chromosomes, Isolated from Apple Rhizosphere.</title>
        <authorList>
            <person name="Benning S."/>
            <person name="Brugnone N."/>
            <person name="Siani R."/>
            <person name="Kublik S."/>
            <person name="Schloter M."/>
            <person name="Rad V."/>
        </authorList>
    </citation>
    <scope>NUCLEOTIDE SEQUENCE [LARGE SCALE GENOMIC DNA]</scope>
    <source>
        <strain evidence="1 2">R79</strain>
    </source>
</reference>
<keyword evidence="2" id="KW-1185">Reference proteome</keyword>
<dbReference type="EMBL" id="CP070619">
    <property type="protein sequence ID" value="QSE94161.1"/>
    <property type="molecule type" value="Genomic_DNA"/>
</dbReference>
<reference evidence="1 2" key="2">
    <citation type="journal article" date="2022" name="Arch. Microbiol.">
        <title>Rhodococcus pseudokoreensis sp. nov. isolated from the rhizosphere of young M26 apple rootstocks.</title>
        <authorList>
            <person name="Kampfer P."/>
            <person name="Glaeser S.P."/>
            <person name="Blom J."/>
            <person name="Wolf J."/>
            <person name="Benning S."/>
            <person name="Schloter M."/>
            <person name="Neumann-Schaal M."/>
        </authorList>
    </citation>
    <scope>NUCLEOTIDE SEQUENCE [LARGE SCALE GENOMIC DNA]</scope>
    <source>
        <strain evidence="1 2">R79</strain>
    </source>
</reference>
<organism evidence="1 2">
    <name type="scientific">Rhodococcus pseudokoreensis</name>
    <dbReference type="NCBI Taxonomy" id="2811421"/>
    <lineage>
        <taxon>Bacteria</taxon>
        <taxon>Bacillati</taxon>
        <taxon>Actinomycetota</taxon>
        <taxon>Actinomycetes</taxon>
        <taxon>Mycobacteriales</taxon>
        <taxon>Nocardiaceae</taxon>
        <taxon>Rhodococcus</taxon>
    </lineage>
</organism>
<evidence type="ECO:0000313" key="2">
    <source>
        <dbReference type="Proteomes" id="UP000662986"/>
    </source>
</evidence>
<sequence length="148" mass="15775">MNNQRSSSDGSQGHRAWRAATITAALTLLLSFVSGLTADAQDLGRVAFCAQYTTGAAVQNQPVTLIGGPEERTGDTGSGCTSFYRVVANYEYSVSIYWTVGDCFASDQHAFKGVSQSGALYPGDVLDLGIVVVNDVIACEAPRIYYYP</sequence>
<dbReference type="RefSeq" id="WP_206010594.1">
    <property type="nucleotide sequence ID" value="NZ_CP070619.1"/>
</dbReference>
<evidence type="ECO:0008006" key="3">
    <source>
        <dbReference type="Google" id="ProtNLM"/>
    </source>
</evidence>
<accession>A0A974ZXI6</accession>
<gene>
    <name evidence="1" type="ORF">JWS13_38970</name>
</gene>
<dbReference type="Proteomes" id="UP000662986">
    <property type="component" value="Chromosome"/>
</dbReference>
<name>A0A974ZXI6_9NOCA</name>
<proteinExistence type="predicted"/>
<evidence type="ECO:0000313" key="1">
    <source>
        <dbReference type="EMBL" id="QSE94161.1"/>
    </source>
</evidence>